<organism evidence="1">
    <name type="scientific">uncultured Sphingopyxis sp</name>
    <dbReference type="NCBI Taxonomy" id="310581"/>
    <lineage>
        <taxon>Bacteria</taxon>
        <taxon>Pseudomonadati</taxon>
        <taxon>Pseudomonadota</taxon>
        <taxon>Alphaproteobacteria</taxon>
        <taxon>Sphingomonadales</taxon>
        <taxon>Sphingomonadaceae</taxon>
        <taxon>Sphingopyxis</taxon>
        <taxon>environmental samples</taxon>
    </lineage>
</organism>
<dbReference type="AlphaFoldDB" id="A0A1Y5PVD2"/>
<name>A0A1Y5PVD2_9SPHN</name>
<protein>
    <submittedName>
        <fullName evidence="1">Uncharacterized protein</fullName>
    </submittedName>
</protein>
<reference evidence="1" key="1">
    <citation type="submission" date="2016-03" db="EMBL/GenBank/DDBJ databases">
        <authorList>
            <person name="Ploux O."/>
        </authorList>
    </citation>
    <scope>NUCLEOTIDE SEQUENCE</scope>
    <source>
        <strain evidence="1">UC10</strain>
    </source>
</reference>
<proteinExistence type="predicted"/>
<dbReference type="KEGG" id="sphu:SPPYR_1445"/>
<sequence>MDVGSVRRSRTFRLEEIRKLLGHKVPKMLNQPPHFANGYVGSGVPETLGGNPVCLLYIGRPLGRPGPACLVERPQEFGEGATMPCRNF</sequence>
<evidence type="ECO:0000313" key="1">
    <source>
        <dbReference type="EMBL" id="SBV32565.1"/>
    </source>
</evidence>
<dbReference type="EMBL" id="LT598653">
    <property type="protein sequence ID" value="SBV32565.1"/>
    <property type="molecule type" value="Genomic_DNA"/>
</dbReference>
<accession>A0A1Y5PVD2</accession>
<gene>
    <name evidence="1" type="ORF">SPPYR_1445</name>
</gene>